<feature type="domain" description="NB-ARC" evidence="4">
    <location>
        <begin position="1"/>
        <end position="141"/>
    </location>
</feature>
<dbReference type="EMBL" id="BPVZ01000054">
    <property type="protein sequence ID" value="GKV20241.1"/>
    <property type="molecule type" value="Genomic_DNA"/>
</dbReference>
<dbReference type="SUPFAM" id="SSF52540">
    <property type="entry name" value="P-loop containing nucleoside triphosphate hydrolases"/>
    <property type="match status" value="1"/>
</dbReference>
<dbReference type="Pfam" id="PF00931">
    <property type="entry name" value="NB-ARC"/>
    <property type="match status" value="1"/>
</dbReference>
<feature type="compositionally biased region" description="Basic and acidic residues" evidence="3">
    <location>
        <begin position="158"/>
        <end position="168"/>
    </location>
</feature>
<evidence type="ECO:0000259" key="5">
    <source>
        <dbReference type="Pfam" id="PF23598"/>
    </source>
</evidence>
<keyword evidence="1" id="KW-0677">Repeat</keyword>
<evidence type="ECO:0000256" key="1">
    <source>
        <dbReference type="ARBA" id="ARBA00022737"/>
    </source>
</evidence>
<dbReference type="InterPro" id="IPR044974">
    <property type="entry name" value="Disease_R_plants"/>
</dbReference>
<dbReference type="InterPro" id="IPR032675">
    <property type="entry name" value="LRR_dom_sf"/>
</dbReference>
<accession>A0AAV5K5M0</accession>
<evidence type="ECO:0000313" key="6">
    <source>
        <dbReference type="EMBL" id="GKV20241.1"/>
    </source>
</evidence>
<feature type="region of interest" description="Disordered" evidence="3">
    <location>
        <begin position="158"/>
        <end position="178"/>
    </location>
</feature>
<evidence type="ECO:0008006" key="8">
    <source>
        <dbReference type="Google" id="ProtNLM"/>
    </source>
</evidence>
<dbReference type="Gene3D" id="3.80.10.10">
    <property type="entry name" value="Ribonuclease Inhibitor"/>
    <property type="match status" value="1"/>
</dbReference>
<keyword evidence="7" id="KW-1185">Reference proteome</keyword>
<proteinExistence type="predicted"/>
<protein>
    <recommendedName>
        <fullName evidence="8">NB-ARC domain-containing protein</fullName>
    </recommendedName>
</protein>
<evidence type="ECO:0000313" key="7">
    <source>
        <dbReference type="Proteomes" id="UP001054252"/>
    </source>
</evidence>
<dbReference type="Pfam" id="PF23598">
    <property type="entry name" value="LRR_14"/>
    <property type="match status" value="1"/>
</dbReference>
<dbReference type="Proteomes" id="UP001054252">
    <property type="component" value="Unassembled WGS sequence"/>
</dbReference>
<dbReference type="InterPro" id="IPR036388">
    <property type="entry name" value="WH-like_DNA-bd_sf"/>
</dbReference>
<name>A0AAV5K5M0_9ROSI</name>
<dbReference type="AlphaFoldDB" id="A0AAV5K5M0"/>
<organism evidence="6 7">
    <name type="scientific">Rubroshorea leprosula</name>
    <dbReference type="NCBI Taxonomy" id="152421"/>
    <lineage>
        <taxon>Eukaryota</taxon>
        <taxon>Viridiplantae</taxon>
        <taxon>Streptophyta</taxon>
        <taxon>Embryophyta</taxon>
        <taxon>Tracheophyta</taxon>
        <taxon>Spermatophyta</taxon>
        <taxon>Magnoliopsida</taxon>
        <taxon>eudicotyledons</taxon>
        <taxon>Gunneridae</taxon>
        <taxon>Pentapetalae</taxon>
        <taxon>rosids</taxon>
        <taxon>malvids</taxon>
        <taxon>Malvales</taxon>
        <taxon>Dipterocarpaceae</taxon>
        <taxon>Rubroshorea</taxon>
    </lineage>
</organism>
<dbReference type="Gene3D" id="1.10.10.10">
    <property type="entry name" value="Winged helix-like DNA-binding domain superfamily/Winged helix DNA-binding domain"/>
    <property type="match status" value="1"/>
</dbReference>
<dbReference type="Gene3D" id="3.40.50.300">
    <property type="entry name" value="P-loop containing nucleotide triphosphate hydrolases"/>
    <property type="match status" value="1"/>
</dbReference>
<evidence type="ECO:0000256" key="3">
    <source>
        <dbReference type="SAM" id="MobiDB-lite"/>
    </source>
</evidence>
<dbReference type="InterPro" id="IPR002182">
    <property type="entry name" value="NB-ARC"/>
</dbReference>
<gene>
    <name evidence="6" type="ORF">SLEP1_g30398</name>
</gene>
<dbReference type="InterPro" id="IPR027417">
    <property type="entry name" value="P-loop_NTPase"/>
</dbReference>
<feature type="compositionally biased region" description="Basic and acidic residues" evidence="3">
    <location>
        <begin position="769"/>
        <end position="782"/>
    </location>
</feature>
<sequence length="782" mass="89729">MAGSGKTMLVKATYNSFAIKQHFECRAFVSVSEQFEERKLLADLSIQLGMVRRDERLSKVELQKRLGLFLAWKRYLIVLDDVYTADVWEELKHAFPNSSNGSRVILTTRDACVPRNIKAHARVIQLRFLNDDESWELFVDKELNVSVWSELIEQSYTKPEEKDGKGEIEEISPSEAGSSDEALSGILALGYQDLDSHLKFCLNYLGLFPKSYKVPFRRLFQLLQAEGLLKQETKEEQVKKYIEDLKKRNMIEVEKQKLNGSSKTICMQSTIYDALIPRAKRVGLFYIGIKHYQRTSKQPIRRFAEHQEINDEKLLEHCSYKLRSYISFKTGGGDPPPFGVAKLLPDNVKRGFGLLVILDLEGVYKPLLSKHLDKFPNLKYLGLRWTFLDSIPDSVGDLPSLETFDVKHTNISTLPGEFWKAKYLKHLYMNNICVDTSTLKASQTNGSLANLQILSGLVIRNKNSVDYLKEVNGLRKLGVTCYGESIGEMVGWISMLTQLQSLKLRSIDSSLNLENLGDHGEPSQLYLFGKLPKEFDFGKFTPNLEILTLAMSELSDDPMEKLGQLKSLKILRLYARSYTGRILTCHSDTFLELQVLNLWKLEKLEEWKVEKGAMPALEEVEIRCCKNLSKTDGLKELTTLKELLVTSMEQNFVKELESLGSNVLIVKENDWKFSSWHSIYKWKSSSWSDLWVSVGISIIIMTLRCCQSRDLAISDARKLGSADRLYDKEYIIQFSNPLHFPIQKVEIKLKLIMEKESQSSKSMRKRTKGIREEIERQKTIGH</sequence>
<keyword evidence="2" id="KW-0611">Plant defense</keyword>
<comment type="caution">
    <text evidence="6">The sequence shown here is derived from an EMBL/GenBank/DDBJ whole genome shotgun (WGS) entry which is preliminary data.</text>
</comment>
<dbReference type="PANTHER" id="PTHR23155:SF955">
    <property type="entry name" value="AAA+ ATPASE DOMAIN-CONTAINING PROTEIN"/>
    <property type="match status" value="1"/>
</dbReference>
<dbReference type="SUPFAM" id="SSF52058">
    <property type="entry name" value="L domain-like"/>
    <property type="match status" value="1"/>
</dbReference>
<dbReference type="GO" id="GO:0043531">
    <property type="term" value="F:ADP binding"/>
    <property type="evidence" value="ECO:0007669"/>
    <property type="project" value="InterPro"/>
</dbReference>
<feature type="domain" description="Disease resistance R13L4/SHOC-2-like LRR" evidence="5">
    <location>
        <begin position="351"/>
        <end position="647"/>
    </location>
</feature>
<reference evidence="6 7" key="1">
    <citation type="journal article" date="2021" name="Commun. Biol.">
        <title>The genome of Shorea leprosula (Dipterocarpaceae) highlights the ecological relevance of drought in aseasonal tropical rainforests.</title>
        <authorList>
            <person name="Ng K.K.S."/>
            <person name="Kobayashi M.J."/>
            <person name="Fawcett J.A."/>
            <person name="Hatakeyama M."/>
            <person name="Paape T."/>
            <person name="Ng C.H."/>
            <person name="Ang C.C."/>
            <person name="Tnah L.H."/>
            <person name="Lee C.T."/>
            <person name="Nishiyama T."/>
            <person name="Sese J."/>
            <person name="O'Brien M.J."/>
            <person name="Copetti D."/>
            <person name="Mohd Noor M.I."/>
            <person name="Ong R.C."/>
            <person name="Putra M."/>
            <person name="Sireger I.Z."/>
            <person name="Indrioko S."/>
            <person name="Kosugi Y."/>
            <person name="Izuno A."/>
            <person name="Isagi Y."/>
            <person name="Lee S.L."/>
            <person name="Shimizu K.K."/>
        </authorList>
    </citation>
    <scope>NUCLEOTIDE SEQUENCE [LARGE SCALE GENOMIC DNA]</scope>
    <source>
        <strain evidence="6">214</strain>
    </source>
</reference>
<feature type="region of interest" description="Disordered" evidence="3">
    <location>
        <begin position="758"/>
        <end position="782"/>
    </location>
</feature>
<evidence type="ECO:0000259" key="4">
    <source>
        <dbReference type="Pfam" id="PF00931"/>
    </source>
</evidence>
<dbReference type="InterPro" id="IPR055414">
    <property type="entry name" value="LRR_R13L4/SHOC2-like"/>
</dbReference>
<evidence type="ECO:0000256" key="2">
    <source>
        <dbReference type="ARBA" id="ARBA00022821"/>
    </source>
</evidence>
<dbReference type="GO" id="GO:0098542">
    <property type="term" value="P:defense response to other organism"/>
    <property type="evidence" value="ECO:0007669"/>
    <property type="project" value="TreeGrafter"/>
</dbReference>
<dbReference type="PANTHER" id="PTHR23155">
    <property type="entry name" value="DISEASE RESISTANCE PROTEIN RP"/>
    <property type="match status" value="1"/>
</dbReference>